<dbReference type="PANTHER" id="PTHR42866:SF2">
    <property type="entry name" value="3-DEOXY-MANNO-OCTULOSONATE CYTIDYLYLTRANSFERASE, MITOCHONDRIAL"/>
    <property type="match status" value="1"/>
</dbReference>
<accession>A0ABW5LXG0</accession>
<comment type="pathway">
    <text evidence="4">Nucleotide-sugar biosynthesis; CMP-3-deoxy-D-manno-octulosonate biosynthesis; CMP-3-deoxy-D-manno-octulosonate from 3-deoxy-D-manno-octulosonate and CTP: step 1/1.</text>
</comment>
<dbReference type="EC" id="2.7.7.38" evidence="4"/>
<keyword evidence="1 4" id="KW-0808">Transferase</keyword>
<dbReference type="NCBIfam" id="NF003952">
    <property type="entry name" value="PRK05450.1-5"/>
    <property type="match status" value="1"/>
</dbReference>
<dbReference type="Proteomes" id="UP001597469">
    <property type="component" value="Unassembled WGS sequence"/>
</dbReference>
<dbReference type="NCBIfam" id="TIGR00466">
    <property type="entry name" value="kdsB"/>
    <property type="match status" value="1"/>
</dbReference>
<name>A0ABW5LXG0_9BACT</name>
<sequence length="254" mass="28310">MADTLFIGIIPARYGSTRFPGKPLALINGKPMIQHVWEQSTQAKSLTHVAVATDDQRIVDAVQAFGGKALLTRTDHATGTDRCWEAYQQLQAELSLTTPAYVVNIQGDEPFIDPNQIDELTTILDGVVEIATQCTDVDSAEVLHNPDEVKIALTTQGEALYFSRQPIPFLRGVDPADWHTHYPYFRHVGLYAYRADILEQISHLPPSPLEKAESLEQLRWLEAGFRINVTSTKYIAQSVDSPSDIEKVEQPPTN</sequence>
<comment type="function">
    <text evidence="4">Activates KDO (a required 8-carbon sugar) for incorporation into bacterial lipopolysaccharide in Gram-negative bacteria.</text>
</comment>
<evidence type="ECO:0000256" key="3">
    <source>
        <dbReference type="ARBA" id="ARBA00022985"/>
    </source>
</evidence>
<keyword evidence="2 4" id="KW-0548">Nucleotidyltransferase</keyword>
<evidence type="ECO:0000256" key="2">
    <source>
        <dbReference type="ARBA" id="ARBA00022695"/>
    </source>
</evidence>
<dbReference type="CDD" id="cd02517">
    <property type="entry name" value="CMP-KDO-Synthetase"/>
    <property type="match status" value="1"/>
</dbReference>
<proteinExistence type="inferred from homology"/>
<dbReference type="EMBL" id="JBHULN010000001">
    <property type="protein sequence ID" value="MFD2569468.1"/>
    <property type="molecule type" value="Genomic_DNA"/>
</dbReference>
<dbReference type="InterPro" id="IPR004528">
    <property type="entry name" value="KdsB"/>
</dbReference>
<reference evidence="6" key="1">
    <citation type="journal article" date="2019" name="Int. J. Syst. Evol. Microbiol.">
        <title>The Global Catalogue of Microorganisms (GCM) 10K type strain sequencing project: providing services to taxonomists for standard genome sequencing and annotation.</title>
        <authorList>
            <consortium name="The Broad Institute Genomics Platform"/>
            <consortium name="The Broad Institute Genome Sequencing Center for Infectious Disease"/>
            <person name="Wu L."/>
            <person name="Ma J."/>
        </authorList>
    </citation>
    <scope>NUCLEOTIDE SEQUENCE [LARGE SCALE GENOMIC DNA]</scope>
    <source>
        <strain evidence="6">KCTC 42805</strain>
    </source>
</reference>
<comment type="subcellular location">
    <subcellularLocation>
        <location evidence="4">Cytoplasm</location>
    </subcellularLocation>
</comment>
<dbReference type="SUPFAM" id="SSF53448">
    <property type="entry name" value="Nucleotide-diphospho-sugar transferases"/>
    <property type="match status" value="1"/>
</dbReference>
<dbReference type="RefSeq" id="WP_381518534.1">
    <property type="nucleotide sequence ID" value="NZ_JBHULN010000001.1"/>
</dbReference>
<dbReference type="InterPro" id="IPR029044">
    <property type="entry name" value="Nucleotide-diphossugar_trans"/>
</dbReference>
<dbReference type="HAMAP" id="MF_00057">
    <property type="entry name" value="KdsB"/>
    <property type="match status" value="1"/>
</dbReference>
<dbReference type="GO" id="GO:0008690">
    <property type="term" value="F:3-deoxy-manno-octulosonate cytidylyltransferase activity"/>
    <property type="evidence" value="ECO:0007669"/>
    <property type="project" value="UniProtKB-EC"/>
</dbReference>
<keyword evidence="3 4" id="KW-0448">Lipopolysaccharide biosynthesis</keyword>
<dbReference type="PANTHER" id="PTHR42866">
    <property type="entry name" value="3-DEOXY-MANNO-OCTULOSONATE CYTIDYLYLTRANSFERASE"/>
    <property type="match status" value="1"/>
</dbReference>
<organism evidence="5 6">
    <name type="scientific">Spirosoma soli</name>
    <dbReference type="NCBI Taxonomy" id="1770529"/>
    <lineage>
        <taxon>Bacteria</taxon>
        <taxon>Pseudomonadati</taxon>
        <taxon>Bacteroidota</taxon>
        <taxon>Cytophagia</taxon>
        <taxon>Cytophagales</taxon>
        <taxon>Cytophagaceae</taxon>
        <taxon>Spirosoma</taxon>
    </lineage>
</organism>
<evidence type="ECO:0000256" key="1">
    <source>
        <dbReference type="ARBA" id="ARBA00022679"/>
    </source>
</evidence>
<dbReference type="NCBIfam" id="NF009905">
    <property type="entry name" value="PRK13368.1"/>
    <property type="match status" value="1"/>
</dbReference>
<dbReference type="NCBIfam" id="NF003950">
    <property type="entry name" value="PRK05450.1-3"/>
    <property type="match status" value="1"/>
</dbReference>
<evidence type="ECO:0000256" key="4">
    <source>
        <dbReference type="HAMAP-Rule" id="MF_00057"/>
    </source>
</evidence>
<protein>
    <recommendedName>
        <fullName evidence="4">3-deoxy-manno-octulosonate cytidylyltransferase</fullName>
        <ecNumber evidence="4">2.7.7.38</ecNumber>
    </recommendedName>
    <alternativeName>
        <fullName evidence="4">CMP-2-keto-3-deoxyoctulosonic acid synthase</fullName>
        <shortName evidence="4">CKS</shortName>
        <shortName evidence="4">CMP-KDO synthase</shortName>
    </alternativeName>
</protein>
<comment type="caution">
    <text evidence="5">The sequence shown here is derived from an EMBL/GenBank/DDBJ whole genome shotgun (WGS) entry which is preliminary data.</text>
</comment>
<gene>
    <name evidence="4 5" type="primary">kdsB</name>
    <name evidence="5" type="ORF">ACFSUS_02425</name>
</gene>
<keyword evidence="4" id="KW-0963">Cytoplasm</keyword>
<dbReference type="Gene3D" id="3.90.550.10">
    <property type="entry name" value="Spore Coat Polysaccharide Biosynthesis Protein SpsA, Chain A"/>
    <property type="match status" value="1"/>
</dbReference>
<keyword evidence="6" id="KW-1185">Reference proteome</keyword>
<evidence type="ECO:0000313" key="6">
    <source>
        <dbReference type="Proteomes" id="UP001597469"/>
    </source>
</evidence>
<dbReference type="InterPro" id="IPR003329">
    <property type="entry name" value="Cytidylyl_trans"/>
</dbReference>
<evidence type="ECO:0000313" key="5">
    <source>
        <dbReference type="EMBL" id="MFD2569468.1"/>
    </source>
</evidence>
<comment type="catalytic activity">
    <reaction evidence="4">
        <text>3-deoxy-alpha-D-manno-oct-2-ulosonate + CTP = CMP-3-deoxy-beta-D-manno-octulosonate + diphosphate</text>
        <dbReference type="Rhea" id="RHEA:23448"/>
        <dbReference type="ChEBI" id="CHEBI:33019"/>
        <dbReference type="ChEBI" id="CHEBI:37563"/>
        <dbReference type="ChEBI" id="CHEBI:85986"/>
        <dbReference type="ChEBI" id="CHEBI:85987"/>
        <dbReference type="EC" id="2.7.7.38"/>
    </reaction>
</comment>
<dbReference type="Pfam" id="PF02348">
    <property type="entry name" value="CTP_transf_3"/>
    <property type="match status" value="1"/>
</dbReference>
<comment type="similarity">
    <text evidence="4">Belongs to the KdsB family.</text>
</comment>